<comment type="caution">
    <text evidence="3">The sequence shown here is derived from an EMBL/GenBank/DDBJ whole genome shotgun (WGS) entry which is preliminary data.</text>
</comment>
<feature type="domain" description="Bacterial virulence" evidence="2">
    <location>
        <begin position="16"/>
        <end position="158"/>
    </location>
</feature>
<proteinExistence type="predicted"/>
<dbReference type="Gene3D" id="3.40.50.1820">
    <property type="entry name" value="alpha/beta hydrolase"/>
    <property type="match status" value="1"/>
</dbReference>
<dbReference type="Pfam" id="PF06057">
    <property type="entry name" value="VirJ"/>
    <property type="match status" value="1"/>
</dbReference>
<name>A0A840I489_9PROT</name>
<dbReference type="InterPro" id="IPR029058">
    <property type="entry name" value="AB_hydrolase_fold"/>
</dbReference>
<sequence length="163" mass="17813">MSADIIGAFAHFLKRRSEASLAKHVASRLERFDATASITLVGYSFGAVIAFAAPRLPDSMKRRIERVVLIAPATMTGFQFHPAGWLDGHGPDDLPTAPAIGRLVEEGFEVRLLYGAQDRVRARAPDGVVVETATLPGGHDLGSRFRSIAEHVVRPSRERRRDS</sequence>
<dbReference type="AlphaFoldDB" id="A0A840I489"/>
<gene>
    <name evidence="3" type="ORF">GGQ59_002124</name>
</gene>
<evidence type="ECO:0000313" key="3">
    <source>
        <dbReference type="EMBL" id="MBB4659587.1"/>
    </source>
</evidence>
<keyword evidence="1" id="KW-0812">Transmembrane</keyword>
<feature type="transmembrane region" description="Helical" evidence="1">
    <location>
        <begin position="34"/>
        <end position="53"/>
    </location>
</feature>
<protein>
    <submittedName>
        <fullName evidence="3">Type IV secretory pathway VirJ component</fullName>
    </submittedName>
</protein>
<keyword evidence="1" id="KW-1133">Transmembrane helix</keyword>
<keyword evidence="4" id="KW-1185">Reference proteome</keyword>
<dbReference type="InterPro" id="IPR010333">
    <property type="entry name" value="VirJ"/>
</dbReference>
<dbReference type="SUPFAM" id="SSF53474">
    <property type="entry name" value="alpha/beta-Hydrolases"/>
    <property type="match status" value="1"/>
</dbReference>
<evidence type="ECO:0000259" key="2">
    <source>
        <dbReference type="Pfam" id="PF06057"/>
    </source>
</evidence>
<dbReference type="EMBL" id="JACHOB010000004">
    <property type="protein sequence ID" value="MBB4659587.1"/>
    <property type="molecule type" value="Genomic_DNA"/>
</dbReference>
<keyword evidence="1" id="KW-0472">Membrane</keyword>
<accession>A0A840I489</accession>
<evidence type="ECO:0000256" key="1">
    <source>
        <dbReference type="SAM" id="Phobius"/>
    </source>
</evidence>
<reference evidence="3 4" key="1">
    <citation type="submission" date="2020-08" db="EMBL/GenBank/DDBJ databases">
        <title>Genomic Encyclopedia of Type Strains, Phase IV (KMG-IV): sequencing the most valuable type-strain genomes for metagenomic binning, comparative biology and taxonomic classification.</title>
        <authorList>
            <person name="Goeker M."/>
        </authorList>
    </citation>
    <scope>NUCLEOTIDE SEQUENCE [LARGE SCALE GENOMIC DNA]</scope>
    <source>
        <strain evidence="3 4">DSM 102850</strain>
    </source>
</reference>
<organism evidence="3 4">
    <name type="scientific">Parvularcula dongshanensis</name>
    <dbReference type="NCBI Taxonomy" id="1173995"/>
    <lineage>
        <taxon>Bacteria</taxon>
        <taxon>Pseudomonadati</taxon>
        <taxon>Pseudomonadota</taxon>
        <taxon>Alphaproteobacteria</taxon>
        <taxon>Parvularculales</taxon>
        <taxon>Parvularculaceae</taxon>
        <taxon>Parvularcula</taxon>
    </lineage>
</organism>
<evidence type="ECO:0000313" key="4">
    <source>
        <dbReference type="Proteomes" id="UP000563524"/>
    </source>
</evidence>
<dbReference type="Proteomes" id="UP000563524">
    <property type="component" value="Unassembled WGS sequence"/>
</dbReference>